<comment type="similarity">
    <text evidence="1">Belongs to the FMC1 family.</text>
</comment>
<proteinExistence type="inferred from homology"/>
<sequence>MTSRVLSNFKTMFKEISQIPEKTFLDKKVYMNALSQYRMNSKTVILKNPNVEESVTSTYATYLAASKRLSCLQDEYRGGERSVEESANLVGLTLPKKHEGEI</sequence>
<protein>
    <recommendedName>
        <fullName evidence="2">Protein FMC1 homolog</fullName>
    </recommendedName>
</protein>
<keyword evidence="3" id="KW-1185">Reference proteome</keyword>
<dbReference type="STRING" id="131310.A0A0N5A300"/>
<dbReference type="GO" id="GO:0005739">
    <property type="term" value="C:mitochondrion"/>
    <property type="evidence" value="ECO:0007669"/>
    <property type="project" value="TreeGrafter"/>
</dbReference>
<evidence type="ECO:0000313" key="4">
    <source>
        <dbReference type="WBParaSite" id="PTRK_0001601000.1"/>
    </source>
</evidence>
<dbReference type="PANTHER" id="PTHR31716">
    <property type="entry name" value="PROTEIN FMC1 HOMOLOG"/>
    <property type="match status" value="1"/>
</dbReference>
<name>A0A0N5A300_PARTI</name>
<dbReference type="AlphaFoldDB" id="A0A0N5A300"/>
<reference evidence="4" key="1">
    <citation type="submission" date="2017-02" db="UniProtKB">
        <authorList>
            <consortium name="WormBaseParasite"/>
        </authorList>
    </citation>
    <scope>IDENTIFICATION</scope>
</reference>
<dbReference type="InterPro" id="IPR037667">
    <property type="entry name" value="FMC1_homologue"/>
</dbReference>
<dbReference type="Proteomes" id="UP000038045">
    <property type="component" value="Unplaced"/>
</dbReference>
<evidence type="ECO:0000256" key="1">
    <source>
        <dbReference type="ARBA" id="ARBA00009058"/>
    </source>
</evidence>
<evidence type="ECO:0000256" key="2">
    <source>
        <dbReference type="ARBA" id="ARBA00013846"/>
    </source>
</evidence>
<dbReference type="PANTHER" id="PTHR31716:SF1">
    <property type="entry name" value="PROTEIN FMC1 HOMOLOG"/>
    <property type="match status" value="1"/>
</dbReference>
<dbReference type="WBParaSite" id="PTRK_0001601000.1">
    <property type="protein sequence ID" value="PTRK_0001601000.1"/>
    <property type="gene ID" value="PTRK_0001601000"/>
</dbReference>
<accession>A0A0N5A300</accession>
<evidence type="ECO:0000313" key="3">
    <source>
        <dbReference type="Proteomes" id="UP000038045"/>
    </source>
</evidence>
<organism evidence="3 4">
    <name type="scientific">Parastrongyloides trichosuri</name>
    <name type="common">Possum-specific nematode worm</name>
    <dbReference type="NCBI Taxonomy" id="131310"/>
    <lineage>
        <taxon>Eukaryota</taxon>
        <taxon>Metazoa</taxon>
        <taxon>Ecdysozoa</taxon>
        <taxon>Nematoda</taxon>
        <taxon>Chromadorea</taxon>
        <taxon>Rhabditida</taxon>
        <taxon>Tylenchina</taxon>
        <taxon>Panagrolaimomorpha</taxon>
        <taxon>Strongyloidoidea</taxon>
        <taxon>Strongyloididae</taxon>
        <taxon>Parastrongyloides</taxon>
    </lineage>
</organism>